<keyword evidence="10" id="KW-0067">ATP-binding</keyword>
<evidence type="ECO:0000256" key="1">
    <source>
        <dbReference type="ARBA" id="ARBA00003314"/>
    </source>
</evidence>
<dbReference type="InterPro" id="IPR004495">
    <property type="entry name" value="Met-tRNA-synth_bsu_C"/>
</dbReference>
<evidence type="ECO:0000256" key="4">
    <source>
        <dbReference type="ARBA" id="ARBA00012838"/>
    </source>
</evidence>
<dbReference type="Pfam" id="PF01588">
    <property type="entry name" value="tRNA_bind"/>
    <property type="match status" value="1"/>
</dbReference>
<proteinExistence type="predicted"/>
<evidence type="ECO:0000256" key="8">
    <source>
        <dbReference type="ARBA" id="ARBA00022598"/>
    </source>
</evidence>
<evidence type="ECO:0000256" key="12">
    <source>
        <dbReference type="ARBA" id="ARBA00022917"/>
    </source>
</evidence>
<evidence type="ECO:0000256" key="6">
    <source>
        <dbReference type="ARBA" id="ARBA00022490"/>
    </source>
</evidence>
<dbReference type="OrthoDB" id="9794564at2"/>
<comment type="subcellular location">
    <subcellularLocation>
        <location evidence="2">Cytoplasm</location>
    </subcellularLocation>
</comment>
<name>A0A518AXQ4_9BACT</name>
<comment type="catalytic activity">
    <reaction evidence="15">
        <text>tRNA(Met) + L-methionine + ATP = L-methionyl-tRNA(Met) + AMP + diphosphate</text>
        <dbReference type="Rhea" id="RHEA:13481"/>
        <dbReference type="Rhea" id="RHEA-COMP:9667"/>
        <dbReference type="Rhea" id="RHEA-COMP:9698"/>
        <dbReference type="ChEBI" id="CHEBI:30616"/>
        <dbReference type="ChEBI" id="CHEBI:33019"/>
        <dbReference type="ChEBI" id="CHEBI:57844"/>
        <dbReference type="ChEBI" id="CHEBI:78442"/>
        <dbReference type="ChEBI" id="CHEBI:78530"/>
        <dbReference type="ChEBI" id="CHEBI:456215"/>
        <dbReference type="EC" id="6.1.1.10"/>
    </reaction>
</comment>
<dbReference type="PROSITE" id="PS50886">
    <property type="entry name" value="TRBD"/>
    <property type="match status" value="1"/>
</dbReference>
<dbReference type="EMBL" id="CP036279">
    <property type="protein sequence ID" value="QDU59505.1"/>
    <property type="molecule type" value="Genomic_DNA"/>
</dbReference>
<dbReference type="Gene3D" id="2.40.50.140">
    <property type="entry name" value="Nucleic acid-binding proteins"/>
    <property type="match status" value="1"/>
</dbReference>
<keyword evidence="7 16" id="KW-0820">tRNA-binding</keyword>
<keyword evidence="19" id="KW-1185">Reference proteome</keyword>
<comment type="function">
    <text evidence="1">Is required not only for elongation of protein synthesis but also for the initiation of all mRNA translation through initiator tRNA(fMet) aminoacylation.</text>
</comment>
<dbReference type="GO" id="GO:0000049">
    <property type="term" value="F:tRNA binding"/>
    <property type="evidence" value="ECO:0007669"/>
    <property type="project" value="UniProtKB-UniRule"/>
</dbReference>
<protein>
    <recommendedName>
        <fullName evidence="5">Methionine--tRNA ligase</fullName>
        <ecNumber evidence="4">6.1.1.10</ecNumber>
    </recommendedName>
    <alternativeName>
        <fullName evidence="14">Methionyl-tRNA synthetase</fullName>
    </alternativeName>
</protein>
<evidence type="ECO:0000313" key="18">
    <source>
        <dbReference type="EMBL" id="QDU59505.1"/>
    </source>
</evidence>
<evidence type="ECO:0000313" key="19">
    <source>
        <dbReference type="Proteomes" id="UP000317093"/>
    </source>
</evidence>
<accession>A0A518AXQ4</accession>
<evidence type="ECO:0000256" key="5">
    <source>
        <dbReference type="ARBA" id="ARBA00018753"/>
    </source>
</evidence>
<dbReference type="InterPro" id="IPR012340">
    <property type="entry name" value="NA-bd_OB-fold"/>
</dbReference>
<dbReference type="InterPro" id="IPR051270">
    <property type="entry name" value="Tyrosine-tRNA_ligase_regulator"/>
</dbReference>
<evidence type="ECO:0000256" key="11">
    <source>
        <dbReference type="ARBA" id="ARBA00022884"/>
    </source>
</evidence>
<keyword evidence="6" id="KW-0963">Cytoplasm</keyword>
<dbReference type="GO" id="GO:0006431">
    <property type="term" value="P:methionyl-tRNA aminoacylation"/>
    <property type="evidence" value="ECO:0007669"/>
    <property type="project" value="InterPro"/>
</dbReference>
<dbReference type="PANTHER" id="PTHR11586:SF37">
    <property type="entry name" value="TRNA-BINDING DOMAIN-CONTAINING PROTEIN"/>
    <property type="match status" value="1"/>
</dbReference>
<keyword evidence="11 16" id="KW-0694">RNA-binding</keyword>
<keyword evidence="13" id="KW-0030">Aminoacyl-tRNA synthetase</keyword>
<dbReference type="GO" id="GO:0004825">
    <property type="term" value="F:methionine-tRNA ligase activity"/>
    <property type="evidence" value="ECO:0007669"/>
    <property type="project" value="UniProtKB-EC"/>
</dbReference>
<dbReference type="GO" id="GO:0005524">
    <property type="term" value="F:ATP binding"/>
    <property type="evidence" value="ECO:0007669"/>
    <property type="project" value="UniProtKB-KW"/>
</dbReference>
<gene>
    <name evidence="18" type="primary">metG_1</name>
    <name evidence="18" type="ORF">Pan216_03340</name>
</gene>
<evidence type="ECO:0000256" key="13">
    <source>
        <dbReference type="ARBA" id="ARBA00023146"/>
    </source>
</evidence>
<evidence type="ECO:0000256" key="7">
    <source>
        <dbReference type="ARBA" id="ARBA00022555"/>
    </source>
</evidence>
<dbReference type="GO" id="GO:0005737">
    <property type="term" value="C:cytoplasm"/>
    <property type="evidence" value="ECO:0007669"/>
    <property type="project" value="UniProtKB-SubCell"/>
</dbReference>
<dbReference type="EC" id="6.1.1.10" evidence="4"/>
<organism evidence="18 19">
    <name type="scientific">Kolteria novifilia</name>
    <dbReference type="NCBI Taxonomy" id="2527975"/>
    <lineage>
        <taxon>Bacteria</taxon>
        <taxon>Pseudomonadati</taxon>
        <taxon>Planctomycetota</taxon>
        <taxon>Planctomycetia</taxon>
        <taxon>Kolteriales</taxon>
        <taxon>Kolteriaceae</taxon>
        <taxon>Kolteria</taxon>
    </lineage>
</organism>
<evidence type="ECO:0000256" key="9">
    <source>
        <dbReference type="ARBA" id="ARBA00022741"/>
    </source>
</evidence>
<evidence type="ECO:0000256" key="2">
    <source>
        <dbReference type="ARBA" id="ARBA00004496"/>
    </source>
</evidence>
<feature type="domain" description="TRNA-binding" evidence="17">
    <location>
        <begin position="9"/>
        <end position="109"/>
    </location>
</feature>
<dbReference type="AlphaFoldDB" id="A0A518AXQ4"/>
<dbReference type="InterPro" id="IPR002547">
    <property type="entry name" value="tRNA-bd_dom"/>
</dbReference>
<evidence type="ECO:0000256" key="14">
    <source>
        <dbReference type="ARBA" id="ARBA00030904"/>
    </source>
</evidence>
<dbReference type="NCBIfam" id="TIGR00399">
    <property type="entry name" value="metG_C_term"/>
    <property type="match status" value="1"/>
</dbReference>
<evidence type="ECO:0000256" key="10">
    <source>
        <dbReference type="ARBA" id="ARBA00022840"/>
    </source>
</evidence>
<evidence type="ECO:0000256" key="15">
    <source>
        <dbReference type="ARBA" id="ARBA00047364"/>
    </source>
</evidence>
<evidence type="ECO:0000256" key="16">
    <source>
        <dbReference type="PROSITE-ProRule" id="PRU00209"/>
    </source>
</evidence>
<dbReference type="KEGG" id="knv:Pan216_03340"/>
<dbReference type="RefSeq" id="WP_145253878.1">
    <property type="nucleotide sequence ID" value="NZ_CP036279.1"/>
</dbReference>
<keyword evidence="9" id="KW-0547">Nucleotide-binding</keyword>
<sequence>MSETVSIEEFMKFELRTAKVVEARPHPNADKLLLLQVEVGDEKKQIIAGIRGHYEPEALVGRTIVIVNNLEPAMLRGEESQGMLLAASHDDRVLLLRPDEEIPSGCKIK</sequence>
<dbReference type="PANTHER" id="PTHR11586">
    <property type="entry name" value="TRNA-AMINOACYLATION COFACTOR ARC1 FAMILY MEMBER"/>
    <property type="match status" value="1"/>
</dbReference>
<reference evidence="18 19" key="1">
    <citation type="submission" date="2019-02" db="EMBL/GenBank/DDBJ databases">
        <title>Deep-cultivation of Planctomycetes and their phenomic and genomic characterization uncovers novel biology.</title>
        <authorList>
            <person name="Wiegand S."/>
            <person name="Jogler M."/>
            <person name="Boedeker C."/>
            <person name="Pinto D."/>
            <person name="Vollmers J."/>
            <person name="Rivas-Marin E."/>
            <person name="Kohn T."/>
            <person name="Peeters S.H."/>
            <person name="Heuer A."/>
            <person name="Rast P."/>
            <person name="Oberbeckmann S."/>
            <person name="Bunk B."/>
            <person name="Jeske O."/>
            <person name="Meyerdierks A."/>
            <person name="Storesund J.E."/>
            <person name="Kallscheuer N."/>
            <person name="Luecker S."/>
            <person name="Lage O.M."/>
            <person name="Pohl T."/>
            <person name="Merkel B.J."/>
            <person name="Hornburger P."/>
            <person name="Mueller R.-W."/>
            <person name="Bruemmer F."/>
            <person name="Labrenz M."/>
            <person name="Spormann A.M."/>
            <person name="Op den Camp H."/>
            <person name="Overmann J."/>
            <person name="Amann R."/>
            <person name="Jetten M.S.M."/>
            <person name="Mascher T."/>
            <person name="Medema M.H."/>
            <person name="Devos D.P."/>
            <person name="Kaster A.-K."/>
            <person name="Ovreas L."/>
            <person name="Rohde M."/>
            <person name="Galperin M.Y."/>
            <person name="Jogler C."/>
        </authorList>
    </citation>
    <scope>NUCLEOTIDE SEQUENCE [LARGE SCALE GENOMIC DNA]</scope>
    <source>
        <strain evidence="18 19">Pan216</strain>
    </source>
</reference>
<keyword evidence="8 18" id="KW-0436">Ligase</keyword>
<dbReference type="CDD" id="cd02800">
    <property type="entry name" value="tRNA_bind_EcMetRS_like"/>
    <property type="match status" value="1"/>
</dbReference>
<evidence type="ECO:0000256" key="3">
    <source>
        <dbReference type="ARBA" id="ARBA00011738"/>
    </source>
</evidence>
<evidence type="ECO:0000259" key="17">
    <source>
        <dbReference type="PROSITE" id="PS50886"/>
    </source>
</evidence>
<dbReference type="FunFam" id="2.40.50.140:FF:000042">
    <property type="entry name" value="Methionine--tRNA ligase"/>
    <property type="match status" value="1"/>
</dbReference>
<comment type="subunit">
    <text evidence="3">Homodimer.</text>
</comment>
<dbReference type="Proteomes" id="UP000317093">
    <property type="component" value="Chromosome"/>
</dbReference>
<keyword evidence="12" id="KW-0648">Protein biosynthesis</keyword>
<dbReference type="SUPFAM" id="SSF50249">
    <property type="entry name" value="Nucleic acid-binding proteins"/>
    <property type="match status" value="1"/>
</dbReference>